<dbReference type="AlphaFoldDB" id="A0A851GL23"/>
<dbReference type="EMBL" id="JACBAZ010000032">
    <property type="protein sequence ID" value="NWK57762.1"/>
    <property type="molecule type" value="Genomic_DNA"/>
</dbReference>
<keyword evidence="3" id="KW-1185">Reference proteome</keyword>
<evidence type="ECO:0000313" key="3">
    <source>
        <dbReference type="Proteomes" id="UP000557872"/>
    </source>
</evidence>
<accession>A0A851GL23</accession>
<feature type="transmembrane region" description="Helical" evidence="1">
    <location>
        <begin position="70"/>
        <end position="89"/>
    </location>
</feature>
<evidence type="ECO:0000256" key="1">
    <source>
        <dbReference type="SAM" id="Phobius"/>
    </source>
</evidence>
<evidence type="ECO:0000313" key="2">
    <source>
        <dbReference type="EMBL" id="NWK57762.1"/>
    </source>
</evidence>
<keyword evidence="1" id="KW-1133">Transmembrane helix</keyword>
<feature type="transmembrane region" description="Helical" evidence="1">
    <location>
        <begin position="12"/>
        <end position="33"/>
    </location>
</feature>
<gene>
    <name evidence="2" type="ORF">HW115_19240</name>
</gene>
<feature type="transmembrane region" description="Helical" evidence="1">
    <location>
        <begin position="45"/>
        <end position="64"/>
    </location>
</feature>
<keyword evidence="1" id="KW-0472">Membrane</keyword>
<name>A0A851GL23_9BACT</name>
<keyword evidence="1" id="KW-0812">Transmembrane</keyword>
<dbReference type="RefSeq" id="WP_178935206.1">
    <property type="nucleotide sequence ID" value="NZ_JACBAZ010000032.1"/>
</dbReference>
<comment type="caution">
    <text evidence="2">The sequence shown here is derived from an EMBL/GenBank/DDBJ whole genome shotgun (WGS) entry which is preliminary data.</text>
</comment>
<protein>
    <submittedName>
        <fullName evidence="2">Uncharacterized protein</fullName>
    </submittedName>
</protein>
<organism evidence="2 3">
    <name type="scientific">Oceaniferula marina</name>
    <dbReference type="NCBI Taxonomy" id="2748318"/>
    <lineage>
        <taxon>Bacteria</taxon>
        <taxon>Pseudomonadati</taxon>
        <taxon>Verrucomicrobiota</taxon>
        <taxon>Verrucomicrobiia</taxon>
        <taxon>Verrucomicrobiales</taxon>
        <taxon>Verrucomicrobiaceae</taxon>
        <taxon>Oceaniferula</taxon>
    </lineage>
</organism>
<sequence length="106" mass="11264">MDTTYALPAGLFFAVFGFPFLFIEAPIVSIGLFSLEKARTTRAKITVSTIGLGLSLLPCLLGANGSDYETGVAIAWPVGAVIVIFAHVVHYRGIPKQAEQVAAPDR</sequence>
<dbReference type="Proteomes" id="UP000557872">
    <property type="component" value="Unassembled WGS sequence"/>
</dbReference>
<proteinExistence type="predicted"/>
<reference evidence="2 3" key="1">
    <citation type="submission" date="2020-07" db="EMBL/GenBank/DDBJ databases">
        <title>Roseicoccus Jingziensis gen. nov., sp. nov., isolated from coastal seawater.</title>
        <authorList>
            <person name="Feng X."/>
        </authorList>
    </citation>
    <scope>NUCLEOTIDE SEQUENCE [LARGE SCALE GENOMIC DNA]</scope>
    <source>
        <strain evidence="2 3">N1E253</strain>
    </source>
</reference>